<gene>
    <name evidence="1" type="ORF">S12H4_58791</name>
</gene>
<organism evidence="1">
    <name type="scientific">marine sediment metagenome</name>
    <dbReference type="NCBI Taxonomy" id="412755"/>
    <lineage>
        <taxon>unclassified sequences</taxon>
        <taxon>metagenomes</taxon>
        <taxon>ecological metagenomes</taxon>
    </lineage>
</organism>
<proteinExistence type="predicted"/>
<dbReference type="EMBL" id="BARW01038271">
    <property type="protein sequence ID" value="GAJ21608.1"/>
    <property type="molecule type" value="Genomic_DNA"/>
</dbReference>
<dbReference type="Gene3D" id="2.30.320.10">
    <property type="entry name" value="YwqG-like"/>
    <property type="match status" value="1"/>
</dbReference>
<dbReference type="InterPro" id="IPR035948">
    <property type="entry name" value="YwqG-like_sf"/>
</dbReference>
<reference evidence="1" key="1">
    <citation type="journal article" date="2014" name="Front. Microbiol.">
        <title>High frequency of phylogenetically diverse reductive dehalogenase-homologous genes in deep subseafloor sedimentary metagenomes.</title>
        <authorList>
            <person name="Kawai M."/>
            <person name="Futagami T."/>
            <person name="Toyoda A."/>
            <person name="Takaki Y."/>
            <person name="Nishi S."/>
            <person name="Hori S."/>
            <person name="Arai W."/>
            <person name="Tsubouchi T."/>
            <person name="Morono Y."/>
            <person name="Uchiyama I."/>
            <person name="Ito T."/>
            <person name="Fujiyama A."/>
            <person name="Inagaki F."/>
            <person name="Takami H."/>
        </authorList>
    </citation>
    <scope>NUCLEOTIDE SEQUENCE</scope>
    <source>
        <strain evidence="1">Expedition CK06-06</strain>
    </source>
</reference>
<dbReference type="SUPFAM" id="SSF103032">
    <property type="entry name" value="Hypothetical protein YwqG"/>
    <property type="match status" value="1"/>
</dbReference>
<dbReference type="AlphaFoldDB" id="X1UVT1"/>
<comment type="caution">
    <text evidence="1">The sequence shown here is derived from an EMBL/GenBank/DDBJ whole genome shotgun (WGS) entry which is preliminary data.</text>
</comment>
<name>X1UVT1_9ZZZZ</name>
<sequence>MNLEWLGRRTFWSMQKHYMFGYPNEIQEIGIWKGWTQLLQLGDDSIMRWRWGSGGIVHFLIRETDLKKNYYGDVRLIIDCS</sequence>
<protein>
    <submittedName>
        <fullName evidence="1">Uncharacterized protein</fullName>
    </submittedName>
</protein>
<dbReference type="InterPro" id="IPR015315">
    <property type="entry name" value="DUF1963"/>
</dbReference>
<evidence type="ECO:0000313" key="1">
    <source>
        <dbReference type="EMBL" id="GAJ21608.1"/>
    </source>
</evidence>
<accession>X1UVT1</accession>
<dbReference type="Pfam" id="PF09234">
    <property type="entry name" value="DUF1963"/>
    <property type="match status" value="1"/>
</dbReference>